<dbReference type="KEGG" id="glz:GLAREA_02767"/>
<evidence type="ECO:0000313" key="2">
    <source>
        <dbReference type="EMBL" id="EPE26853.1"/>
    </source>
</evidence>
<dbReference type="Proteomes" id="UP000016922">
    <property type="component" value="Unassembled WGS sequence"/>
</dbReference>
<gene>
    <name evidence="2" type="ORF">GLAREA_02767</name>
</gene>
<proteinExistence type="predicted"/>
<accession>S3DJZ6</accession>
<keyword evidence="3" id="KW-1185">Reference proteome</keyword>
<dbReference type="AlphaFoldDB" id="S3DJZ6"/>
<sequence length="196" mass="22176">MSFGTGPKPLRSQIGSIFRRRPTTGKSNASIVIDHDIYNERGHCDKCSGVQQNHVCGHAYIVDGRMCGKHSGLPLGKPVINFTPTMQAIDAPCNNCIAKASNEAELAFHNKYRSMSEKKWRKEESRENFMLTEMERVRQMTPEDWEAEKLERQGQLKKKKGIVELPSHVASGNVTMYKNKIVSHTVKQEKLLAVHQ</sequence>
<evidence type="ECO:0000313" key="3">
    <source>
        <dbReference type="Proteomes" id="UP000016922"/>
    </source>
</evidence>
<organism evidence="2 3">
    <name type="scientific">Glarea lozoyensis (strain ATCC 20868 / MF5171)</name>
    <dbReference type="NCBI Taxonomy" id="1116229"/>
    <lineage>
        <taxon>Eukaryota</taxon>
        <taxon>Fungi</taxon>
        <taxon>Dikarya</taxon>
        <taxon>Ascomycota</taxon>
        <taxon>Pezizomycotina</taxon>
        <taxon>Leotiomycetes</taxon>
        <taxon>Helotiales</taxon>
        <taxon>Helotiaceae</taxon>
        <taxon>Glarea</taxon>
    </lineage>
</organism>
<name>S3DJZ6_GLAL2</name>
<dbReference type="GeneID" id="19461823"/>
<dbReference type="HOGENOM" id="CLU_1421531_0_0_1"/>
<evidence type="ECO:0000256" key="1">
    <source>
        <dbReference type="SAM" id="MobiDB-lite"/>
    </source>
</evidence>
<dbReference type="OrthoDB" id="10295179at2759"/>
<dbReference type="EMBL" id="KE145370">
    <property type="protein sequence ID" value="EPE26853.1"/>
    <property type="molecule type" value="Genomic_DNA"/>
</dbReference>
<dbReference type="RefSeq" id="XP_008086043.1">
    <property type="nucleotide sequence ID" value="XM_008087852.1"/>
</dbReference>
<reference evidence="2 3" key="1">
    <citation type="journal article" date="2013" name="BMC Genomics">
        <title>Genomics-driven discovery of the pneumocandin biosynthetic gene cluster in the fungus Glarea lozoyensis.</title>
        <authorList>
            <person name="Chen L."/>
            <person name="Yue Q."/>
            <person name="Zhang X."/>
            <person name="Xiang M."/>
            <person name="Wang C."/>
            <person name="Li S."/>
            <person name="Che Y."/>
            <person name="Ortiz-Lopez F.J."/>
            <person name="Bills G.F."/>
            <person name="Liu X."/>
            <person name="An Z."/>
        </authorList>
    </citation>
    <scope>NUCLEOTIDE SEQUENCE [LARGE SCALE GENOMIC DNA]</scope>
    <source>
        <strain evidence="3">ATCC 20868 / MF5171</strain>
    </source>
</reference>
<protein>
    <submittedName>
        <fullName evidence="2">Uncharacterized protein</fullName>
    </submittedName>
</protein>
<feature type="region of interest" description="Disordered" evidence="1">
    <location>
        <begin position="1"/>
        <end position="22"/>
    </location>
</feature>